<dbReference type="OrthoDB" id="9801609at2"/>
<dbReference type="AlphaFoldDB" id="A0A371Z4B5"/>
<dbReference type="Proteomes" id="UP000262371">
    <property type="component" value="Unassembled WGS sequence"/>
</dbReference>
<dbReference type="GO" id="GO:0016757">
    <property type="term" value="F:glycosyltransferase activity"/>
    <property type="evidence" value="ECO:0007669"/>
    <property type="project" value="InterPro"/>
</dbReference>
<evidence type="ECO:0000313" key="4">
    <source>
        <dbReference type="Proteomes" id="UP000262371"/>
    </source>
</evidence>
<evidence type="ECO:0000259" key="2">
    <source>
        <dbReference type="Pfam" id="PF00534"/>
    </source>
</evidence>
<proteinExistence type="predicted"/>
<dbReference type="PANTHER" id="PTHR46401">
    <property type="entry name" value="GLYCOSYLTRANSFERASE WBBK-RELATED"/>
    <property type="match status" value="1"/>
</dbReference>
<dbReference type="EMBL" id="QUWV01000011">
    <property type="protein sequence ID" value="RFD21334.1"/>
    <property type="molecule type" value="Genomic_DNA"/>
</dbReference>
<comment type="caution">
    <text evidence="3">The sequence shown here is derived from an EMBL/GenBank/DDBJ whole genome shotgun (WGS) entry which is preliminary data.</text>
</comment>
<dbReference type="SUPFAM" id="SSF53756">
    <property type="entry name" value="UDP-Glycosyltransferase/glycogen phosphorylase"/>
    <property type="match status" value="1"/>
</dbReference>
<keyword evidence="4" id="KW-1185">Reference proteome</keyword>
<name>A0A371Z4B5_9PROT</name>
<dbReference type="GO" id="GO:0009103">
    <property type="term" value="P:lipopolysaccharide biosynthetic process"/>
    <property type="evidence" value="ECO:0007669"/>
    <property type="project" value="TreeGrafter"/>
</dbReference>
<dbReference type="Pfam" id="PF00534">
    <property type="entry name" value="Glycos_transf_1"/>
    <property type="match status" value="1"/>
</dbReference>
<dbReference type="Gene3D" id="3.40.50.2000">
    <property type="entry name" value="Glycogen Phosphorylase B"/>
    <property type="match status" value="2"/>
</dbReference>
<evidence type="ECO:0000256" key="1">
    <source>
        <dbReference type="ARBA" id="ARBA00022679"/>
    </source>
</evidence>
<sequence>MWSAQVNDPRIYVNGRFLTQPLSGVQRFALEISHALARVTRAGSEPLPVMLTPAAAMSGDDAPDLPRRMVGRCHGQVWEQLELPWAARDGVLLNLGNTAPLWGGRRIVIIHDAGVFSQPGSYSWKFRLWYRLLHTLLRHTRAQLVTVSEFSRGELSRYLRIPPERIAVMSEGAEHITRIPPDPTILTRHGLVPQRFVLAVGNLAPHKNLARLDALARVLALRGIPLVISGSVNTAVFNASGMQALPRPATYIGRVSDQELRALYGAAACFVFPSLYEGFGLPPVEAMACGCPVVAADIPVLHEICGAAALYASPLEPEAIAQAVAYLLDTPQKAGEMRAAGLKRAATHTWDRAAETLLQIARSITP</sequence>
<gene>
    <name evidence="3" type="ORF">DY926_01035</name>
</gene>
<keyword evidence="1 3" id="KW-0808">Transferase</keyword>
<dbReference type="PANTHER" id="PTHR46401:SF2">
    <property type="entry name" value="GLYCOSYLTRANSFERASE WBBK-RELATED"/>
    <property type="match status" value="1"/>
</dbReference>
<feature type="domain" description="Glycosyl transferase family 1" evidence="2">
    <location>
        <begin position="194"/>
        <end position="342"/>
    </location>
</feature>
<accession>A0A371Z4B5</accession>
<protein>
    <submittedName>
        <fullName evidence="3">Glycosyltransferase family 1 protein</fullName>
    </submittedName>
</protein>
<dbReference type="InterPro" id="IPR001296">
    <property type="entry name" value="Glyco_trans_1"/>
</dbReference>
<organism evidence="3 4">
    <name type="scientific">Komagataeibacter melaceti</name>
    <dbReference type="NCBI Taxonomy" id="2766577"/>
    <lineage>
        <taxon>Bacteria</taxon>
        <taxon>Pseudomonadati</taxon>
        <taxon>Pseudomonadota</taxon>
        <taxon>Alphaproteobacteria</taxon>
        <taxon>Acetobacterales</taxon>
        <taxon>Acetobacteraceae</taxon>
        <taxon>Komagataeibacter</taxon>
    </lineage>
</organism>
<reference evidence="3 4" key="1">
    <citation type="submission" date="2018-08" db="EMBL/GenBank/DDBJ databases">
        <title>Komagataeibacter sp. AV 382.</title>
        <authorList>
            <person name="Skraban J."/>
            <person name="Trcek J."/>
        </authorList>
    </citation>
    <scope>NUCLEOTIDE SEQUENCE [LARGE SCALE GENOMIC DNA]</scope>
    <source>
        <strain evidence="3 4">AV 382</strain>
    </source>
</reference>
<evidence type="ECO:0000313" key="3">
    <source>
        <dbReference type="EMBL" id="RFD21334.1"/>
    </source>
</evidence>
<dbReference type="CDD" id="cd03809">
    <property type="entry name" value="GT4_MtfB-like"/>
    <property type="match status" value="1"/>
</dbReference>